<keyword evidence="4" id="KW-1185">Reference proteome</keyword>
<name>A0A9P1FQP5_9DINO</name>
<evidence type="ECO:0000313" key="3">
    <source>
        <dbReference type="EMBL" id="CAL4772170.1"/>
    </source>
</evidence>
<evidence type="ECO:0000313" key="2">
    <source>
        <dbReference type="EMBL" id="CAI3984858.1"/>
    </source>
</evidence>
<dbReference type="EMBL" id="CAMXCT020000927">
    <property type="protein sequence ID" value="CAL1138233.1"/>
    <property type="molecule type" value="Genomic_DNA"/>
</dbReference>
<dbReference type="Proteomes" id="UP001152797">
    <property type="component" value="Unassembled WGS sequence"/>
</dbReference>
<proteinExistence type="predicted"/>
<feature type="transmembrane region" description="Helical" evidence="1">
    <location>
        <begin position="233"/>
        <end position="253"/>
    </location>
</feature>
<keyword evidence="1" id="KW-0812">Transmembrane</keyword>
<feature type="transmembrane region" description="Helical" evidence="1">
    <location>
        <begin position="144"/>
        <end position="165"/>
    </location>
</feature>
<feature type="transmembrane region" description="Helical" evidence="1">
    <location>
        <begin position="85"/>
        <end position="103"/>
    </location>
</feature>
<gene>
    <name evidence="2" type="ORF">C1SCF055_LOCUS12362</name>
</gene>
<sequence>MAELERLDVELEPDGGTFHGRPSDGSRSIRNRKELELLLTLFWAPATVFVVAEVVSYLCMHKSFFVALTGNAFDVGISYEQVVEVHVFASIAMWILAAVQIRIETRKRQSPALHRLTGVVMLLLFFLIVFPSSLYLSALQRIEYWAPAVAAVLLDTAGCTAFFLYRGWRVARLRATSESLALHGRLMQCGVMMSMAILPQRFLQFYLSMQFRTFPQAGGGMLDMDDCRTKHQVNYSASILVTSVLFFVYGHFFEGPRGRIWVQCIGAEHLEEVRSFSSWHG</sequence>
<evidence type="ECO:0000256" key="1">
    <source>
        <dbReference type="SAM" id="Phobius"/>
    </source>
</evidence>
<dbReference type="OrthoDB" id="425638at2759"/>
<keyword evidence="1" id="KW-0472">Membrane</keyword>
<feature type="transmembrane region" description="Helical" evidence="1">
    <location>
        <begin position="115"/>
        <end position="138"/>
    </location>
</feature>
<keyword evidence="1" id="KW-1133">Transmembrane helix</keyword>
<organism evidence="2">
    <name type="scientific">Cladocopium goreaui</name>
    <dbReference type="NCBI Taxonomy" id="2562237"/>
    <lineage>
        <taxon>Eukaryota</taxon>
        <taxon>Sar</taxon>
        <taxon>Alveolata</taxon>
        <taxon>Dinophyceae</taxon>
        <taxon>Suessiales</taxon>
        <taxon>Symbiodiniaceae</taxon>
        <taxon>Cladocopium</taxon>
    </lineage>
</organism>
<comment type="caution">
    <text evidence="2">The sequence shown here is derived from an EMBL/GenBank/DDBJ whole genome shotgun (WGS) entry which is preliminary data.</text>
</comment>
<accession>A0A9P1FQP5</accession>
<dbReference type="EMBL" id="CAMXCT010000927">
    <property type="protein sequence ID" value="CAI3984858.1"/>
    <property type="molecule type" value="Genomic_DNA"/>
</dbReference>
<protein>
    <submittedName>
        <fullName evidence="2">Uncharacterized protein</fullName>
    </submittedName>
</protein>
<reference evidence="3 4" key="2">
    <citation type="submission" date="2024-05" db="EMBL/GenBank/DDBJ databases">
        <authorList>
            <person name="Chen Y."/>
            <person name="Shah S."/>
            <person name="Dougan E. K."/>
            <person name="Thang M."/>
            <person name="Chan C."/>
        </authorList>
    </citation>
    <scope>NUCLEOTIDE SEQUENCE [LARGE SCALE GENOMIC DNA]</scope>
</reference>
<feature type="transmembrane region" description="Helical" evidence="1">
    <location>
        <begin position="37"/>
        <end position="58"/>
    </location>
</feature>
<dbReference type="AlphaFoldDB" id="A0A9P1FQP5"/>
<reference evidence="2" key="1">
    <citation type="submission" date="2022-10" db="EMBL/GenBank/DDBJ databases">
        <authorList>
            <person name="Chen Y."/>
            <person name="Dougan E. K."/>
            <person name="Chan C."/>
            <person name="Rhodes N."/>
            <person name="Thang M."/>
        </authorList>
    </citation>
    <scope>NUCLEOTIDE SEQUENCE</scope>
</reference>
<dbReference type="EMBL" id="CAMXCT030000927">
    <property type="protein sequence ID" value="CAL4772170.1"/>
    <property type="molecule type" value="Genomic_DNA"/>
</dbReference>
<evidence type="ECO:0000313" key="4">
    <source>
        <dbReference type="Proteomes" id="UP001152797"/>
    </source>
</evidence>